<dbReference type="PATRIC" id="fig|587753.10.peg.4017"/>
<evidence type="ECO:0000313" key="1">
    <source>
        <dbReference type="EMBL" id="AKA25473.1"/>
    </source>
</evidence>
<evidence type="ECO:0000313" key="2">
    <source>
        <dbReference type="Proteomes" id="UP000032748"/>
    </source>
</evidence>
<gene>
    <name evidence="1" type="ORF">PCL1606_40240</name>
</gene>
<accession>A0A0D5Y288</accession>
<dbReference type="KEGG" id="pcz:PCL1606_40240"/>
<sequence>MLQENPGLAEEPQPYRTGVVIVLPDLVAPSMETIELWG</sequence>
<dbReference type="EMBL" id="CP011110">
    <property type="protein sequence ID" value="AKA25473.1"/>
    <property type="molecule type" value="Genomic_DNA"/>
</dbReference>
<proteinExistence type="predicted"/>
<dbReference type="Proteomes" id="UP000032748">
    <property type="component" value="Chromosome"/>
</dbReference>
<dbReference type="AlphaFoldDB" id="A0A0D5Y288"/>
<name>A0A0D5Y288_9PSED</name>
<dbReference type="InterPro" id="IPR008861">
    <property type="entry name" value="GpX-like"/>
</dbReference>
<protein>
    <submittedName>
        <fullName evidence="1">Phage tail protein</fullName>
    </submittedName>
</protein>
<dbReference type="Pfam" id="PF05489">
    <property type="entry name" value="Phage_tail_X"/>
    <property type="match status" value="1"/>
</dbReference>
<reference evidence="1 2" key="1">
    <citation type="journal article" date="2015" name="Mol. Plant Microbe Interact.">
        <title>Comparative Genomic Analysis of Pseudomonas chlororaphis PCL1606 Reveals New Insight into Antifungal Compounds Involved in Biocontrol.</title>
        <authorList>
            <person name="Calderon C.E."/>
            <person name="Ramos C."/>
            <person name="de Vicente A."/>
            <person name="Cazorla F.M."/>
        </authorList>
    </citation>
    <scope>NUCLEOTIDE SEQUENCE [LARGE SCALE GENOMIC DNA]</scope>
    <source>
        <strain evidence="1 2">PCL1606</strain>
    </source>
</reference>
<organism evidence="1 2">
    <name type="scientific">Pseudomonas chlororaphis</name>
    <dbReference type="NCBI Taxonomy" id="587753"/>
    <lineage>
        <taxon>Bacteria</taxon>
        <taxon>Pseudomonadati</taxon>
        <taxon>Pseudomonadota</taxon>
        <taxon>Gammaproteobacteria</taxon>
        <taxon>Pseudomonadales</taxon>
        <taxon>Pseudomonadaceae</taxon>
        <taxon>Pseudomonas</taxon>
    </lineage>
</organism>